<keyword evidence="1" id="KW-0238">DNA-binding</keyword>
<protein>
    <submittedName>
        <fullName evidence="1">Single-stranded DNA-binding protein</fullName>
    </submittedName>
</protein>
<name>A0ACD5DDN1_9LACO</name>
<keyword evidence="2" id="KW-1185">Reference proteome</keyword>
<sequence>MRQITISGNLGSDPEVRTTQNGSTVANFSVAVRQTRPDENGQYGADWFRCSVWGNRASTIQTYYHKGSHVVVSGSLEFSEYNGSTQFNVFVNDFDLPDNNASQTQSGAGSNNYQGNVSTGKADPFANNGSSIEVDDNDLPF</sequence>
<accession>A0ACD5DDN1</accession>
<evidence type="ECO:0000313" key="2">
    <source>
        <dbReference type="Proteomes" id="UP001149860"/>
    </source>
</evidence>
<evidence type="ECO:0000313" key="1">
    <source>
        <dbReference type="EMBL" id="XFD39261.1"/>
    </source>
</evidence>
<organism evidence="1 2">
    <name type="scientific">Lentilactobacillus terminaliae</name>
    <dbReference type="NCBI Taxonomy" id="3003483"/>
    <lineage>
        <taxon>Bacteria</taxon>
        <taxon>Bacillati</taxon>
        <taxon>Bacillota</taxon>
        <taxon>Bacilli</taxon>
        <taxon>Lactobacillales</taxon>
        <taxon>Lactobacillaceae</taxon>
        <taxon>Lentilactobacillus</taxon>
    </lineage>
</organism>
<dbReference type="EMBL" id="CP168151">
    <property type="protein sequence ID" value="XFD39261.1"/>
    <property type="molecule type" value="Genomic_DNA"/>
</dbReference>
<gene>
    <name evidence="1" type="ORF">O0236_007430</name>
</gene>
<proteinExistence type="predicted"/>
<reference evidence="1" key="1">
    <citation type="submission" date="2024-08" db="EMBL/GenBank/DDBJ databases">
        <title>Lentilactobacillus sp. nov., isolated from tree bark.</title>
        <authorList>
            <person name="Phuengjayaem S."/>
            <person name="Tanasupawat S."/>
        </authorList>
    </citation>
    <scope>NUCLEOTIDE SEQUENCE</scope>
    <source>
        <strain evidence="1">SPB1-3</strain>
    </source>
</reference>
<dbReference type="Proteomes" id="UP001149860">
    <property type="component" value="Chromosome"/>
</dbReference>